<gene>
    <name evidence="2" type="primary">BQ5605_C030g10776</name>
    <name evidence="2" type="ORF">BQ5605_C030G10776</name>
</gene>
<feature type="compositionally biased region" description="Basic and acidic residues" evidence="1">
    <location>
        <begin position="75"/>
        <end position="111"/>
    </location>
</feature>
<sequence>MVRVRRQAGGVTYGTYPAPGRLSEPGVRGLGCTHHPRVSSRKINHLPHPNTSKHTERYTRKVAIPFPRSRTPLASDRDIGGEKRVRREGTRAKDSARLSRKFDESGREKAKIGASSAPGTSCCC</sequence>
<proteinExistence type="predicted"/>
<evidence type="ECO:0000256" key="1">
    <source>
        <dbReference type="SAM" id="MobiDB-lite"/>
    </source>
</evidence>
<evidence type="ECO:0000313" key="2">
    <source>
        <dbReference type="EMBL" id="SGZ08177.1"/>
    </source>
</evidence>
<reference evidence="2 3" key="1">
    <citation type="submission" date="2016-11" db="EMBL/GenBank/DDBJ databases">
        <authorList>
            <person name="Jaros S."/>
            <person name="Januszkiewicz K."/>
            <person name="Wedrychowicz H."/>
        </authorList>
    </citation>
    <scope>NUCLEOTIDE SEQUENCE [LARGE SCALE GENOMIC DNA]</scope>
</reference>
<feature type="region of interest" description="Disordered" evidence="1">
    <location>
        <begin position="1"/>
        <end position="124"/>
    </location>
</feature>
<dbReference type="Proteomes" id="UP000249464">
    <property type="component" value="Unassembled WGS sequence"/>
</dbReference>
<feature type="compositionally biased region" description="Basic residues" evidence="1">
    <location>
        <begin position="34"/>
        <end position="45"/>
    </location>
</feature>
<organism evidence="2 3">
    <name type="scientific">Microbotryum silenes-dioicae</name>
    <dbReference type="NCBI Taxonomy" id="796604"/>
    <lineage>
        <taxon>Eukaryota</taxon>
        <taxon>Fungi</taxon>
        <taxon>Dikarya</taxon>
        <taxon>Basidiomycota</taxon>
        <taxon>Pucciniomycotina</taxon>
        <taxon>Microbotryomycetes</taxon>
        <taxon>Microbotryales</taxon>
        <taxon>Microbotryaceae</taxon>
        <taxon>Microbotryum</taxon>
    </lineage>
</organism>
<accession>A0A2X0MLC3</accession>
<evidence type="ECO:0000313" key="3">
    <source>
        <dbReference type="Proteomes" id="UP000249464"/>
    </source>
</evidence>
<dbReference type="AlphaFoldDB" id="A0A2X0MLC3"/>
<name>A0A2X0MLC3_9BASI</name>
<keyword evidence="3" id="KW-1185">Reference proteome</keyword>
<dbReference type="EMBL" id="FQNC01000069">
    <property type="protein sequence ID" value="SGZ08177.1"/>
    <property type="molecule type" value="Genomic_DNA"/>
</dbReference>
<protein>
    <submittedName>
        <fullName evidence="2">BQ5605_C030g10776 protein</fullName>
    </submittedName>
</protein>